<dbReference type="UniPathway" id="UPA00989"/>
<comment type="similarity">
    <text evidence="8 9">Belongs to the class I-like SAM-binding methyltransferase superfamily. TrmB family.</text>
</comment>
<dbReference type="PANTHER" id="PTHR23417">
    <property type="entry name" value="3-DEOXY-D-MANNO-OCTULOSONIC-ACID TRANSFERASE/TRNA GUANINE-N 7 - -METHYLTRANSFERASE"/>
    <property type="match status" value="1"/>
</dbReference>
<evidence type="ECO:0000256" key="2">
    <source>
        <dbReference type="ARBA" id="ARBA00003015"/>
    </source>
</evidence>
<evidence type="ECO:0000256" key="6">
    <source>
        <dbReference type="ARBA" id="ARBA00022694"/>
    </source>
</evidence>
<comment type="function">
    <text evidence="2 9">Catalyzes the formation of N(7)-methylguanine at position 46 (m7G46) in tRNA.</text>
</comment>
<evidence type="ECO:0000256" key="9">
    <source>
        <dbReference type="HAMAP-Rule" id="MF_01057"/>
    </source>
</evidence>
<keyword evidence="3 9" id="KW-0489">Methyltransferase</keyword>
<dbReference type="EMBL" id="UGTH01000001">
    <property type="protein sequence ID" value="SUB75704.1"/>
    <property type="molecule type" value="Genomic_DNA"/>
</dbReference>
<gene>
    <name evidence="9 10" type="primary">trmB</name>
    <name evidence="10" type="ORF">NCTC11088_01503</name>
</gene>
<dbReference type="InterPro" id="IPR003358">
    <property type="entry name" value="tRNA_(Gua-N-7)_MeTrfase_Trmb"/>
</dbReference>
<reference evidence="10 11" key="1">
    <citation type="submission" date="2018-06" db="EMBL/GenBank/DDBJ databases">
        <authorList>
            <consortium name="Pathogen Informatics"/>
            <person name="Doyle S."/>
        </authorList>
    </citation>
    <scope>NUCLEOTIDE SEQUENCE [LARGE SCALE GENOMIC DNA]</scope>
    <source>
        <strain evidence="10 11">NCTC11088</strain>
    </source>
</reference>
<keyword evidence="5 9" id="KW-0949">S-adenosyl-L-methionine</keyword>
<evidence type="ECO:0000256" key="8">
    <source>
        <dbReference type="ARBA" id="ARBA00060767"/>
    </source>
</evidence>
<dbReference type="Gene3D" id="3.40.50.150">
    <property type="entry name" value="Vaccinia Virus protein VP39"/>
    <property type="match status" value="1"/>
</dbReference>
<feature type="binding site" evidence="9">
    <location>
        <position position="43"/>
    </location>
    <ligand>
        <name>S-adenosyl-L-methionine</name>
        <dbReference type="ChEBI" id="CHEBI:59789"/>
    </ligand>
</feature>
<dbReference type="InterPro" id="IPR029063">
    <property type="entry name" value="SAM-dependent_MTases_sf"/>
</dbReference>
<dbReference type="PROSITE" id="PS51625">
    <property type="entry name" value="SAM_MT_TRMB"/>
    <property type="match status" value="1"/>
</dbReference>
<comment type="pathway">
    <text evidence="7 9">tRNA modification; N(7)-methylguanine-tRNA biosynthesis.</text>
</comment>
<dbReference type="NCBIfam" id="TIGR00091">
    <property type="entry name" value="tRNA (guanosine(46)-N7)-methyltransferase TrmB"/>
    <property type="match status" value="1"/>
</dbReference>
<accession>A0A379DCN3</accession>
<dbReference type="EC" id="2.1.1.33" evidence="9"/>
<evidence type="ECO:0000256" key="1">
    <source>
        <dbReference type="ARBA" id="ARBA00000142"/>
    </source>
</evidence>
<feature type="binding site" evidence="9">
    <location>
        <position position="121"/>
    </location>
    <ligand>
        <name>substrate</name>
    </ligand>
</feature>
<proteinExistence type="inferred from homology"/>
<dbReference type="RefSeq" id="WP_115312152.1">
    <property type="nucleotide sequence ID" value="NZ_UGTH01000001.1"/>
</dbReference>
<protein>
    <recommendedName>
        <fullName evidence="9">tRNA (guanine-N(7)-)-methyltransferase</fullName>
        <ecNumber evidence="9">2.1.1.33</ecNumber>
    </recommendedName>
    <alternativeName>
        <fullName evidence="9">tRNA (guanine(46)-N(7))-methyltransferase</fullName>
    </alternativeName>
    <alternativeName>
        <fullName evidence="9">tRNA(m7G46)-methyltransferase</fullName>
    </alternativeName>
</protein>
<feature type="binding site" evidence="9">
    <location>
        <position position="95"/>
    </location>
    <ligand>
        <name>S-adenosyl-L-methionine</name>
        <dbReference type="ChEBI" id="CHEBI:59789"/>
    </ligand>
</feature>
<dbReference type="PANTHER" id="PTHR23417:SF14">
    <property type="entry name" value="PENTACOTRIPEPTIDE-REPEAT REGION OF PRORP DOMAIN-CONTAINING PROTEIN"/>
    <property type="match status" value="1"/>
</dbReference>
<dbReference type="GO" id="GO:0008176">
    <property type="term" value="F:tRNA (guanine(46)-N7)-methyltransferase activity"/>
    <property type="evidence" value="ECO:0007669"/>
    <property type="project" value="UniProtKB-UniRule"/>
</dbReference>
<dbReference type="HAMAP" id="MF_01057">
    <property type="entry name" value="tRNA_methyltr_TrmB"/>
    <property type="match status" value="1"/>
</dbReference>
<evidence type="ECO:0000313" key="10">
    <source>
        <dbReference type="EMBL" id="SUB75704.1"/>
    </source>
</evidence>
<organism evidence="10 11">
    <name type="scientific">Peptoniphilus indolicus</name>
    <dbReference type="NCBI Taxonomy" id="33030"/>
    <lineage>
        <taxon>Bacteria</taxon>
        <taxon>Bacillati</taxon>
        <taxon>Bacillota</taxon>
        <taxon>Tissierellia</taxon>
        <taxon>Tissierellales</taxon>
        <taxon>Peptoniphilaceae</taxon>
        <taxon>Peptoniphilus</taxon>
    </lineage>
</organism>
<dbReference type="GO" id="GO:0043527">
    <property type="term" value="C:tRNA methyltransferase complex"/>
    <property type="evidence" value="ECO:0007669"/>
    <property type="project" value="TreeGrafter"/>
</dbReference>
<dbReference type="Proteomes" id="UP000254777">
    <property type="component" value="Unassembled WGS sequence"/>
</dbReference>
<evidence type="ECO:0000256" key="3">
    <source>
        <dbReference type="ARBA" id="ARBA00022603"/>
    </source>
</evidence>
<feature type="binding site" evidence="9">
    <location>
        <position position="68"/>
    </location>
    <ligand>
        <name>S-adenosyl-L-methionine</name>
        <dbReference type="ChEBI" id="CHEBI:59789"/>
    </ligand>
</feature>
<feature type="binding site" evidence="9">
    <location>
        <position position="153"/>
    </location>
    <ligand>
        <name>substrate</name>
    </ligand>
</feature>
<feature type="binding site" evidence="9">
    <location>
        <position position="117"/>
    </location>
    <ligand>
        <name>S-adenosyl-L-methionine</name>
        <dbReference type="ChEBI" id="CHEBI:59789"/>
    </ligand>
</feature>
<dbReference type="FunFam" id="3.40.50.150:FF:000035">
    <property type="entry name" value="tRNA (guanine-N(7)-)-methyltransferase"/>
    <property type="match status" value="1"/>
</dbReference>
<feature type="binding site" evidence="9">
    <location>
        <begin position="190"/>
        <end position="193"/>
    </location>
    <ligand>
        <name>substrate</name>
    </ligand>
</feature>
<keyword evidence="4 9" id="KW-0808">Transferase</keyword>
<keyword evidence="6 9" id="KW-0819">tRNA processing</keyword>
<sequence>MRLRKKHWAIPEMEQNPYIFFEPEVYKGKWKNVFGNENPIHLEIGSGKGSFIAKMSKREPNINFIGIEMETNAFAYAARKIAEEECFNVRGISINAEKVEEIFEKGEIERIYINFCNPWPKKRHHKRRLTHTRFLDRYKNILKSGSEIVLKTDDRPFFEDTIEYFKDGGFELTNCTFDMKLEDYPENIVTEYESKWRSRNIPICHLVAKYK</sequence>
<comment type="caution">
    <text evidence="9">Lacks conserved residue(s) required for the propagation of feature annotation.</text>
</comment>
<dbReference type="CDD" id="cd02440">
    <property type="entry name" value="AdoMet_MTases"/>
    <property type="match status" value="1"/>
</dbReference>
<dbReference type="AlphaFoldDB" id="A0A379DCN3"/>
<evidence type="ECO:0000256" key="5">
    <source>
        <dbReference type="ARBA" id="ARBA00022691"/>
    </source>
</evidence>
<dbReference type="NCBIfam" id="NF001080">
    <property type="entry name" value="PRK00121.2-2"/>
    <property type="match status" value="1"/>
</dbReference>
<evidence type="ECO:0000256" key="7">
    <source>
        <dbReference type="ARBA" id="ARBA00060552"/>
    </source>
</evidence>
<evidence type="ECO:0000313" key="11">
    <source>
        <dbReference type="Proteomes" id="UP000254777"/>
    </source>
</evidence>
<dbReference type="SUPFAM" id="SSF53335">
    <property type="entry name" value="S-adenosyl-L-methionine-dependent methyltransferases"/>
    <property type="match status" value="1"/>
</dbReference>
<dbReference type="InterPro" id="IPR055361">
    <property type="entry name" value="tRNA_methyltr_TrmB_bact"/>
</dbReference>
<dbReference type="Pfam" id="PF02390">
    <property type="entry name" value="Methyltransf_4"/>
    <property type="match status" value="1"/>
</dbReference>
<comment type="catalytic activity">
    <reaction evidence="1 9">
        <text>guanosine(46) in tRNA + S-adenosyl-L-methionine = N(7)-methylguanosine(46) in tRNA + S-adenosyl-L-homocysteine</text>
        <dbReference type="Rhea" id="RHEA:42708"/>
        <dbReference type="Rhea" id="RHEA-COMP:10188"/>
        <dbReference type="Rhea" id="RHEA-COMP:10189"/>
        <dbReference type="ChEBI" id="CHEBI:57856"/>
        <dbReference type="ChEBI" id="CHEBI:59789"/>
        <dbReference type="ChEBI" id="CHEBI:74269"/>
        <dbReference type="ChEBI" id="CHEBI:74480"/>
        <dbReference type="EC" id="2.1.1.33"/>
    </reaction>
</comment>
<evidence type="ECO:0000256" key="4">
    <source>
        <dbReference type="ARBA" id="ARBA00022679"/>
    </source>
</evidence>
<name>A0A379DCN3_9FIRM</name>